<sequence>METDDDRKLYELQEYDNDGGFPESYDEVMKIPDKPTGGKLQLVVIGIQVIQLIVIIVAAIAILYQLYGNTSCDCSPNAFVTSNDNVLTDLANTSTNTQYAVKEVSQIILAEIERRLNDTAMLNELLISTDVSTQTMLNAIIDVTTLANATNGAVDTSTESVLDAIFNVATLANATNGAVDFSTQSVLNAIFNVNRVANITNEKLSSLMTAVENILIKIGANFAEEREYQFNNTELLNRLLNGTSASASKLMNIVNTLSNLQDTSTSTAGVADDILLIAQELLELHNESAALPTSCKHLLEQQPLSPSGYYILVGPTGTYSTYCNMGTLCGSGGGWTRLAYLDMSDATQNCPSGLRYYQSGGVRVCGRTNSASGCSNSVTYPSNGISYSQICGRVTGYQWGSPNGIDGQNNINANYLDGVSITRGSPRQHVWSLIAEVYPTLCPCASGSSQSVRSFMGNDYFCESGNPSSSSWGNTLYTADPLWDGQGCGGAESPCCNATGIPWFHRDYGSNTTTDYIEFRVCADTSYFDEDIPLSFYEIYVK</sequence>
<organism evidence="2 3">
    <name type="scientific">Amphimedon queenslandica</name>
    <name type="common">Sponge</name>
    <dbReference type="NCBI Taxonomy" id="400682"/>
    <lineage>
        <taxon>Eukaryota</taxon>
        <taxon>Metazoa</taxon>
        <taxon>Porifera</taxon>
        <taxon>Demospongiae</taxon>
        <taxon>Heteroscleromorpha</taxon>
        <taxon>Haplosclerida</taxon>
        <taxon>Niphatidae</taxon>
        <taxon>Amphimedon</taxon>
    </lineage>
</organism>
<evidence type="ECO:0008006" key="4">
    <source>
        <dbReference type="Google" id="ProtNLM"/>
    </source>
</evidence>
<dbReference type="GeneID" id="109582058"/>
<keyword evidence="1" id="KW-1133">Transmembrane helix</keyword>
<accession>A0AAN0J598</accession>
<dbReference type="KEGG" id="aqu:109582058"/>
<evidence type="ECO:0000313" key="2">
    <source>
        <dbReference type="EnsemblMetazoa" id="XP_019852185.1"/>
    </source>
</evidence>
<reference evidence="3" key="1">
    <citation type="journal article" date="2010" name="Nature">
        <title>The Amphimedon queenslandica genome and the evolution of animal complexity.</title>
        <authorList>
            <person name="Srivastava M."/>
            <person name="Simakov O."/>
            <person name="Chapman J."/>
            <person name="Fahey B."/>
            <person name="Gauthier M.E."/>
            <person name="Mitros T."/>
            <person name="Richards G.S."/>
            <person name="Conaco C."/>
            <person name="Dacre M."/>
            <person name="Hellsten U."/>
            <person name="Larroux C."/>
            <person name="Putnam N.H."/>
            <person name="Stanke M."/>
            <person name="Adamska M."/>
            <person name="Darling A."/>
            <person name="Degnan S.M."/>
            <person name="Oakley T.H."/>
            <person name="Plachetzki D.C."/>
            <person name="Zhai Y."/>
            <person name="Adamski M."/>
            <person name="Calcino A."/>
            <person name="Cummins S.F."/>
            <person name="Goodstein D.M."/>
            <person name="Harris C."/>
            <person name="Jackson D.J."/>
            <person name="Leys S.P."/>
            <person name="Shu S."/>
            <person name="Woodcroft B.J."/>
            <person name="Vervoort M."/>
            <person name="Kosik K.S."/>
            <person name="Manning G."/>
            <person name="Degnan B.M."/>
            <person name="Rokhsar D.S."/>
        </authorList>
    </citation>
    <scope>NUCLEOTIDE SEQUENCE [LARGE SCALE GENOMIC DNA]</scope>
</reference>
<evidence type="ECO:0000313" key="3">
    <source>
        <dbReference type="Proteomes" id="UP000007879"/>
    </source>
</evidence>
<reference evidence="2" key="2">
    <citation type="submission" date="2024-06" db="UniProtKB">
        <authorList>
            <consortium name="EnsemblMetazoa"/>
        </authorList>
    </citation>
    <scope>IDENTIFICATION</scope>
</reference>
<dbReference type="RefSeq" id="XP_019852185.1">
    <property type="nucleotide sequence ID" value="XM_019996626.1"/>
</dbReference>
<feature type="transmembrane region" description="Helical" evidence="1">
    <location>
        <begin position="42"/>
        <end position="67"/>
    </location>
</feature>
<keyword evidence="1" id="KW-0812">Transmembrane</keyword>
<evidence type="ECO:0000256" key="1">
    <source>
        <dbReference type="SAM" id="Phobius"/>
    </source>
</evidence>
<name>A0AAN0J598_AMPQE</name>
<proteinExistence type="predicted"/>
<dbReference type="Proteomes" id="UP000007879">
    <property type="component" value="Unassembled WGS sequence"/>
</dbReference>
<keyword evidence="3" id="KW-1185">Reference proteome</keyword>
<dbReference type="EnsemblMetazoa" id="XM_019996626.1">
    <property type="protein sequence ID" value="XP_019852185.1"/>
    <property type="gene ID" value="LOC109582058"/>
</dbReference>
<dbReference type="AlphaFoldDB" id="A0AAN0J598"/>
<keyword evidence="1" id="KW-0472">Membrane</keyword>
<protein>
    <recommendedName>
        <fullName evidence="4">Fibrinogen C-terminal domain-containing protein</fullName>
    </recommendedName>
</protein>
<dbReference type="NCBIfam" id="NF040941">
    <property type="entry name" value="GGGWT_bact"/>
    <property type="match status" value="1"/>
</dbReference>